<proteinExistence type="predicted"/>
<reference evidence="4 5" key="1">
    <citation type="submission" date="2020-01" db="EMBL/GenBank/DDBJ databases">
        <authorList>
            <person name="Deng T."/>
        </authorList>
    </citation>
    <scope>NUCLEOTIDE SEQUENCE [LARGE SCALE GENOMIC DNA]</scope>
    <source>
        <strain evidence="4 5">5221</strain>
    </source>
</reference>
<evidence type="ECO:0000313" key="5">
    <source>
        <dbReference type="Proteomes" id="UP000469215"/>
    </source>
</evidence>
<dbReference type="Gene3D" id="3.40.390.10">
    <property type="entry name" value="Collagenase (Catalytic Domain)"/>
    <property type="match status" value="1"/>
</dbReference>
<feature type="region of interest" description="Disordered" evidence="1">
    <location>
        <begin position="45"/>
        <end position="77"/>
    </location>
</feature>
<comment type="caution">
    <text evidence="4">The sequence shown here is derived from an EMBL/GenBank/DDBJ whole genome shotgun (WGS) entry which is preliminary data.</text>
</comment>
<dbReference type="EMBL" id="WWEQ01000025">
    <property type="protein sequence ID" value="MYM19803.1"/>
    <property type="molecule type" value="Genomic_DNA"/>
</dbReference>
<dbReference type="RefSeq" id="WP_160953234.1">
    <property type="nucleotide sequence ID" value="NZ_WWEQ01000025.1"/>
</dbReference>
<organism evidence="4 5">
    <name type="scientific">Brevibacterium rongguiense</name>
    <dbReference type="NCBI Taxonomy" id="2695267"/>
    <lineage>
        <taxon>Bacteria</taxon>
        <taxon>Bacillati</taxon>
        <taxon>Actinomycetota</taxon>
        <taxon>Actinomycetes</taxon>
        <taxon>Micrococcales</taxon>
        <taxon>Brevibacteriaceae</taxon>
        <taxon>Brevibacterium</taxon>
    </lineage>
</organism>
<feature type="signal peptide" evidence="2">
    <location>
        <begin position="1"/>
        <end position="35"/>
    </location>
</feature>
<dbReference type="InterPro" id="IPR022603">
    <property type="entry name" value="DUF3152"/>
</dbReference>
<feature type="domain" description="DUF3152" evidence="3">
    <location>
        <begin position="71"/>
        <end position="235"/>
    </location>
</feature>
<dbReference type="InterPro" id="IPR024079">
    <property type="entry name" value="MetalloPept_cat_dom_sf"/>
</dbReference>
<name>A0A6N9H768_9MICO</name>
<keyword evidence="2" id="KW-0732">Signal</keyword>
<evidence type="ECO:0000259" key="3">
    <source>
        <dbReference type="Pfam" id="PF11350"/>
    </source>
</evidence>
<evidence type="ECO:0000256" key="1">
    <source>
        <dbReference type="SAM" id="MobiDB-lite"/>
    </source>
</evidence>
<dbReference type="Proteomes" id="UP000469215">
    <property type="component" value="Unassembled WGS sequence"/>
</dbReference>
<dbReference type="Pfam" id="PF11350">
    <property type="entry name" value="DUF3152"/>
    <property type="match status" value="1"/>
</dbReference>
<dbReference type="PROSITE" id="PS51318">
    <property type="entry name" value="TAT"/>
    <property type="match status" value="1"/>
</dbReference>
<feature type="chain" id="PRO_5026906269" evidence="2">
    <location>
        <begin position="36"/>
        <end position="246"/>
    </location>
</feature>
<protein>
    <submittedName>
        <fullName evidence="4">DUF3152 domain-containing protein</fullName>
    </submittedName>
</protein>
<keyword evidence="5" id="KW-1185">Reference proteome</keyword>
<evidence type="ECO:0000256" key="2">
    <source>
        <dbReference type="SAM" id="SignalP"/>
    </source>
</evidence>
<dbReference type="AlphaFoldDB" id="A0A6N9H768"/>
<dbReference type="InterPro" id="IPR006311">
    <property type="entry name" value="TAT_signal"/>
</dbReference>
<gene>
    <name evidence="4" type="ORF">GSY69_07425</name>
</gene>
<dbReference type="GO" id="GO:0008237">
    <property type="term" value="F:metallopeptidase activity"/>
    <property type="evidence" value="ECO:0007669"/>
    <property type="project" value="InterPro"/>
</dbReference>
<accession>A0A6N9H768</accession>
<dbReference type="SUPFAM" id="SSF55486">
    <property type="entry name" value="Metalloproteases ('zincins'), catalytic domain"/>
    <property type="match status" value="1"/>
</dbReference>
<evidence type="ECO:0000313" key="4">
    <source>
        <dbReference type="EMBL" id="MYM19803.1"/>
    </source>
</evidence>
<sequence length="246" mass="26051">MSEKPPSAVIRRRRLIAACAAVCALLLVAAGVLWAAVARGAGPGDAEAEPEQLAAPSASAPTGLSTHAADGVPEKGSGRWAALGETKRANAQGRAFPVFIRVEDGLPIDAQEAASFIMTTLQDRRGWQRLDHVAFAQVSSQSKAKVTINIAAPSTVDRLCAPATTDGELSCRNGDNVVFNARRWLAATPEFDSLAQYRTYLVSHEVGHALGHGHEKCPGRGRLAPVMQQQSISLQGCRANGWPAQR</sequence>